<feature type="region of interest" description="Disordered" evidence="1">
    <location>
        <begin position="133"/>
        <end position="157"/>
    </location>
</feature>
<keyword evidence="2" id="KW-0732">Signal</keyword>
<sequence length="157" mass="15620">MKLARLLNIAAALAACAAHAEDAKPAPMTAAPARPAAPSQTTAPARAAAPKPVAPAATGGVAAPAAAPAMSESKFLGVLYTAIAKRTPTESPAGDGEVTASFHVNAQGKIDKVTIDKTTSPALAETVTKILSSVEAPPPPGGSMDVGQTFKFRATPK</sequence>
<feature type="signal peptide" evidence="2">
    <location>
        <begin position="1"/>
        <end position="20"/>
    </location>
</feature>
<feature type="chain" id="PRO_5045343864" evidence="2">
    <location>
        <begin position="21"/>
        <end position="157"/>
    </location>
</feature>
<organism evidence="3 4">
    <name type="scientific">Methylocystis rosea</name>
    <dbReference type="NCBI Taxonomy" id="173366"/>
    <lineage>
        <taxon>Bacteria</taxon>
        <taxon>Pseudomonadati</taxon>
        <taxon>Pseudomonadota</taxon>
        <taxon>Alphaproteobacteria</taxon>
        <taxon>Hyphomicrobiales</taxon>
        <taxon>Methylocystaceae</taxon>
        <taxon>Methylocystis</taxon>
    </lineage>
</organism>
<reference evidence="3 4" key="2">
    <citation type="journal article" date="2021" name="AMB Express">
        <title>Isolation and characterisation of Methylocystis spp. for poly-3-hydroxybutyrate production using waste methane feedstocks.</title>
        <authorList>
            <person name="Rumah B.L."/>
            <person name="Stead C.E."/>
            <person name="Claxton Stevens B.H."/>
            <person name="Minton N.P."/>
            <person name="Grosse-Honebrink A."/>
            <person name="Zhang Y."/>
        </authorList>
    </citation>
    <scope>NUCLEOTIDE SEQUENCE [LARGE SCALE GENOMIC DNA]</scope>
    <source>
        <strain evidence="3 4">BRCS1</strain>
    </source>
</reference>
<dbReference type="EMBL" id="CP044328">
    <property type="protein sequence ID" value="QGM94511.1"/>
    <property type="molecule type" value="Genomic_DNA"/>
</dbReference>
<dbReference type="SUPFAM" id="SSF74653">
    <property type="entry name" value="TolA/TonB C-terminal domain"/>
    <property type="match status" value="1"/>
</dbReference>
<gene>
    <name evidence="3" type="ORF">F7D13_11010</name>
</gene>
<feature type="region of interest" description="Disordered" evidence="1">
    <location>
        <begin position="26"/>
        <end position="64"/>
    </location>
</feature>
<dbReference type="Proteomes" id="UP000424673">
    <property type="component" value="Chromosome"/>
</dbReference>
<keyword evidence="4" id="KW-1185">Reference proteome</keyword>
<evidence type="ECO:0000256" key="1">
    <source>
        <dbReference type="SAM" id="MobiDB-lite"/>
    </source>
</evidence>
<dbReference type="PROSITE" id="PS51257">
    <property type="entry name" value="PROKAR_LIPOPROTEIN"/>
    <property type="match status" value="1"/>
</dbReference>
<proteinExistence type="predicted"/>
<accession>A0ABX6EIA4</accession>
<evidence type="ECO:0000313" key="4">
    <source>
        <dbReference type="Proteomes" id="UP000424673"/>
    </source>
</evidence>
<name>A0ABX6EIA4_9HYPH</name>
<protein>
    <submittedName>
        <fullName evidence="3">Energy transducer TonB</fullName>
    </submittedName>
</protein>
<evidence type="ECO:0000313" key="3">
    <source>
        <dbReference type="EMBL" id="QGM94511.1"/>
    </source>
</evidence>
<evidence type="ECO:0000256" key="2">
    <source>
        <dbReference type="SAM" id="SignalP"/>
    </source>
</evidence>
<reference evidence="4" key="1">
    <citation type="submission" date="2019-09" db="EMBL/GenBank/DDBJ databases">
        <title>Isolation and complete genome sequencing of Methylocystis species.</title>
        <authorList>
            <person name="Rumah B.L."/>
            <person name="Stead C.E."/>
            <person name="Stevens B.C."/>
            <person name="Minton N.P."/>
            <person name="Grosse-Honebrink A."/>
            <person name="Zhang Y."/>
        </authorList>
    </citation>
    <scope>NUCLEOTIDE SEQUENCE [LARGE SCALE GENOMIC DNA]</scope>
    <source>
        <strain evidence="4">BRCS1</strain>
    </source>
</reference>
<dbReference type="RefSeq" id="WP_154452637.1">
    <property type="nucleotide sequence ID" value="NZ_CP044328.1"/>
</dbReference>